<sequence length="393" mass="42763">MGGETKPVLTGKHKVIDVSAFIDGGVAGDGGVDEQLEQLAERCTGRAPPAQRSSYPTRWGIRKWLHIAIHLPIRVIRSSLWSAVLNPPERSSTPPASHPRPQPPQSLQSSQPPQSPLSRQPSSTMSTSSVPSSPARSESSASSSSDVPQSPGAPPQSPGTPPQSSGASPLSPDAPLPSIEDDEVKALTFEDMPIKLPRGVPFAQNGRIINPVHTPSVDQCMQLIKSEKNTSLFHSGGMANGGHLNRVLEQNRPYLKGYKPLCQAHTSFDFSSIYSKNKEAWCNLSHAFSAGSSGTAYVLLPPGKGREGIPPNGHFAKDELPHFGPDVERVIRICPQDPDHQEEIYTRRPRPLARPSRRTRTPLPPRPATHRHDLRSRAIKVLEEKIAEQRAQK</sequence>
<feature type="compositionally biased region" description="Pro residues" evidence="1">
    <location>
        <begin position="151"/>
        <end position="161"/>
    </location>
</feature>
<feature type="region of interest" description="Disordered" evidence="1">
    <location>
        <begin position="338"/>
        <end position="376"/>
    </location>
</feature>
<gene>
    <name evidence="2" type="ORF">PG996_006641</name>
</gene>
<organism evidence="2 3">
    <name type="scientific">Apiospora saccharicola</name>
    <dbReference type="NCBI Taxonomy" id="335842"/>
    <lineage>
        <taxon>Eukaryota</taxon>
        <taxon>Fungi</taxon>
        <taxon>Dikarya</taxon>
        <taxon>Ascomycota</taxon>
        <taxon>Pezizomycotina</taxon>
        <taxon>Sordariomycetes</taxon>
        <taxon>Xylariomycetidae</taxon>
        <taxon>Amphisphaeriales</taxon>
        <taxon>Apiosporaceae</taxon>
        <taxon>Apiospora</taxon>
    </lineage>
</organism>
<feature type="compositionally biased region" description="Low complexity" evidence="1">
    <location>
        <begin position="105"/>
        <end position="150"/>
    </location>
</feature>
<keyword evidence="3" id="KW-1185">Reference proteome</keyword>
<comment type="caution">
    <text evidence="2">The sequence shown here is derived from an EMBL/GenBank/DDBJ whole genome shotgun (WGS) entry which is preliminary data.</text>
</comment>
<name>A0ABR1V8J3_9PEZI</name>
<accession>A0ABR1V8J3</accession>
<evidence type="ECO:0000313" key="2">
    <source>
        <dbReference type="EMBL" id="KAK8067529.1"/>
    </source>
</evidence>
<feature type="region of interest" description="Disordered" evidence="1">
    <location>
        <begin position="87"/>
        <end position="178"/>
    </location>
</feature>
<evidence type="ECO:0000313" key="3">
    <source>
        <dbReference type="Proteomes" id="UP001446871"/>
    </source>
</evidence>
<evidence type="ECO:0000256" key="1">
    <source>
        <dbReference type="SAM" id="MobiDB-lite"/>
    </source>
</evidence>
<feature type="compositionally biased region" description="Low complexity" evidence="1">
    <location>
        <begin position="162"/>
        <end position="178"/>
    </location>
</feature>
<feature type="compositionally biased region" description="Basic residues" evidence="1">
    <location>
        <begin position="347"/>
        <end position="360"/>
    </location>
</feature>
<proteinExistence type="predicted"/>
<dbReference type="Proteomes" id="UP001446871">
    <property type="component" value="Unassembled WGS sequence"/>
</dbReference>
<reference evidence="2 3" key="1">
    <citation type="submission" date="2023-01" db="EMBL/GenBank/DDBJ databases">
        <title>Analysis of 21 Apiospora genomes using comparative genomics revels a genus with tremendous synthesis potential of carbohydrate active enzymes and secondary metabolites.</title>
        <authorList>
            <person name="Sorensen T."/>
        </authorList>
    </citation>
    <scope>NUCLEOTIDE SEQUENCE [LARGE SCALE GENOMIC DNA]</scope>
    <source>
        <strain evidence="2 3">CBS 83171</strain>
    </source>
</reference>
<protein>
    <submittedName>
        <fullName evidence="2">Uncharacterized protein</fullName>
    </submittedName>
</protein>
<dbReference type="EMBL" id="JAQQWM010000004">
    <property type="protein sequence ID" value="KAK8067529.1"/>
    <property type="molecule type" value="Genomic_DNA"/>
</dbReference>